<organism evidence="1 2">
    <name type="scientific">Aquincola agrisoli</name>
    <dbReference type="NCBI Taxonomy" id="3119538"/>
    <lineage>
        <taxon>Bacteria</taxon>
        <taxon>Pseudomonadati</taxon>
        <taxon>Pseudomonadota</taxon>
        <taxon>Betaproteobacteria</taxon>
        <taxon>Burkholderiales</taxon>
        <taxon>Sphaerotilaceae</taxon>
        <taxon>Aquincola</taxon>
    </lineage>
</organism>
<name>A0AAW9QIM7_9BURK</name>
<reference evidence="1 2" key="1">
    <citation type="submission" date="2024-02" db="EMBL/GenBank/DDBJ databases">
        <title>Genome sequence of Aquincola sp. MAHUQ-54.</title>
        <authorList>
            <person name="Huq M.A."/>
        </authorList>
    </citation>
    <scope>NUCLEOTIDE SEQUENCE [LARGE SCALE GENOMIC DNA]</scope>
    <source>
        <strain evidence="1 2">MAHUQ-54</strain>
    </source>
</reference>
<dbReference type="AlphaFoldDB" id="A0AAW9QIM7"/>
<sequence>MNFESTLPFGTPDLMRVSDFQRYLDELVLTERGEGAPGFLASLSPSLMMDLQRVEQSGHAADVLVVLAASLRHGHALAVHLQNGERVIPLTVFPAQQLAHCPVPLEELMSGRLADLFVMHVEPAVMRPPGDSQASLVGDLHLYHSLPQLTWDLAMRGARDELLPEIAGQAAYRISPGTALHTLGLSGTLLAAVTRLQRQSLNLRDLSEFPGFDRVRASRLLNALYLQAGLIVSRTHPAAAGGR</sequence>
<dbReference type="EMBL" id="JAZIBG010000054">
    <property type="protein sequence ID" value="MEF7617115.1"/>
    <property type="molecule type" value="Genomic_DNA"/>
</dbReference>
<evidence type="ECO:0000313" key="1">
    <source>
        <dbReference type="EMBL" id="MEF7617115.1"/>
    </source>
</evidence>
<comment type="caution">
    <text evidence="1">The sequence shown here is derived from an EMBL/GenBank/DDBJ whole genome shotgun (WGS) entry which is preliminary data.</text>
</comment>
<protein>
    <recommendedName>
        <fullName evidence="3">SapC protein</fullName>
    </recommendedName>
</protein>
<accession>A0AAW9QIM7</accession>
<gene>
    <name evidence="1" type="ORF">V4F39_24590</name>
</gene>
<keyword evidence="2" id="KW-1185">Reference proteome</keyword>
<dbReference type="RefSeq" id="WP_332292796.1">
    <property type="nucleotide sequence ID" value="NZ_JAZIBG010000054.1"/>
</dbReference>
<proteinExistence type="predicted"/>
<dbReference type="Proteomes" id="UP001336250">
    <property type="component" value="Unassembled WGS sequence"/>
</dbReference>
<evidence type="ECO:0008006" key="3">
    <source>
        <dbReference type="Google" id="ProtNLM"/>
    </source>
</evidence>
<evidence type="ECO:0000313" key="2">
    <source>
        <dbReference type="Proteomes" id="UP001336250"/>
    </source>
</evidence>